<dbReference type="AlphaFoldDB" id="A0A5B7JAW4"/>
<keyword evidence="3" id="KW-1185">Reference proteome</keyword>
<proteinExistence type="predicted"/>
<dbReference type="Proteomes" id="UP000324222">
    <property type="component" value="Unassembled WGS sequence"/>
</dbReference>
<name>A0A5B7JAW4_PORTR</name>
<feature type="compositionally biased region" description="Basic residues" evidence="1">
    <location>
        <begin position="58"/>
        <end position="74"/>
    </location>
</feature>
<feature type="compositionally biased region" description="Basic and acidic residues" evidence="1">
    <location>
        <begin position="7"/>
        <end position="21"/>
    </location>
</feature>
<feature type="compositionally biased region" description="Polar residues" evidence="1">
    <location>
        <begin position="22"/>
        <end position="32"/>
    </location>
</feature>
<feature type="region of interest" description="Disordered" evidence="1">
    <location>
        <begin position="1"/>
        <end position="104"/>
    </location>
</feature>
<protein>
    <submittedName>
        <fullName evidence="2">Uncharacterized protein</fullName>
    </submittedName>
</protein>
<sequence length="152" mass="16030">MVGKVAGFRDRGVAPLHRTELSSELPSGSVTPTVVEKATRAAAKQPPHHAAVDPPPRAPKRRQGIPCPSRHRPCCLRGIKQVSLPSKGKGRKSSSRGRSGLPFELGRPAELTGCPVAWLCHEDVGQGAGSVVQSTASPFSCDQLLAPSVFVQ</sequence>
<organism evidence="2 3">
    <name type="scientific">Portunus trituberculatus</name>
    <name type="common">Swimming crab</name>
    <name type="synonym">Neptunus trituberculatus</name>
    <dbReference type="NCBI Taxonomy" id="210409"/>
    <lineage>
        <taxon>Eukaryota</taxon>
        <taxon>Metazoa</taxon>
        <taxon>Ecdysozoa</taxon>
        <taxon>Arthropoda</taxon>
        <taxon>Crustacea</taxon>
        <taxon>Multicrustacea</taxon>
        <taxon>Malacostraca</taxon>
        <taxon>Eumalacostraca</taxon>
        <taxon>Eucarida</taxon>
        <taxon>Decapoda</taxon>
        <taxon>Pleocyemata</taxon>
        <taxon>Brachyura</taxon>
        <taxon>Eubrachyura</taxon>
        <taxon>Portunoidea</taxon>
        <taxon>Portunidae</taxon>
        <taxon>Portuninae</taxon>
        <taxon>Portunus</taxon>
    </lineage>
</organism>
<evidence type="ECO:0000313" key="3">
    <source>
        <dbReference type="Proteomes" id="UP000324222"/>
    </source>
</evidence>
<evidence type="ECO:0000313" key="2">
    <source>
        <dbReference type="EMBL" id="MPC90587.1"/>
    </source>
</evidence>
<accession>A0A5B7JAW4</accession>
<comment type="caution">
    <text evidence="2">The sequence shown here is derived from an EMBL/GenBank/DDBJ whole genome shotgun (WGS) entry which is preliminary data.</text>
</comment>
<reference evidence="2 3" key="1">
    <citation type="submission" date="2019-05" db="EMBL/GenBank/DDBJ databases">
        <title>Another draft genome of Portunus trituberculatus and its Hox gene families provides insights of decapod evolution.</title>
        <authorList>
            <person name="Jeong J.-H."/>
            <person name="Song I."/>
            <person name="Kim S."/>
            <person name="Choi T."/>
            <person name="Kim D."/>
            <person name="Ryu S."/>
            <person name="Kim W."/>
        </authorList>
    </citation>
    <scope>NUCLEOTIDE SEQUENCE [LARGE SCALE GENOMIC DNA]</scope>
    <source>
        <tissue evidence="2">Muscle</tissue>
    </source>
</reference>
<evidence type="ECO:0000256" key="1">
    <source>
        <dbReference type="SAM" id="MobiDB-lite"/>
    </source>
</evidence>
<gene>
    <name evidence="2" type="ORF">E2C01_085582</name>
</gene>
<dbReference type="EMBL" id="VSRR010084926">
    <property type="protein sequence ID" value="MPC90587.1"/>
    <property type="molecule type" value="Genomic_DNA"/>
</dbReference>